<sequence>MVVTYHANYAGNKGRKQEKLERFGLAQGFNVNKNATESSSAWTAAEQLSQGAYISWRVNVVRNSSGGVLGQLLIYARMLEVKICRLFGVFRRQLHRGPLTLFDILLVELALNWVYAQEATVQVHHVGVVVCPPEPGEVLRQARDYPDCGPAGILAVISRVLHAEELATPLAEHDERIAYDFGLPAVLDETPRAPREADEGNENLVHD</sequence>
<evidence type="ECO:0000313" key="2">
    <source>
        <dbReference type="Proteomes" id="UP000266841"/>
    </source>
</evidence>
<organism evidence="1 2">
    <name type="scientific">Thalassiosira oceanica</name>
    <name type="common">Marine diatom</name>
    <dbReference type="NCBI Taxonomy" id="159749"/>
    <lineage>
        <taxon>Eukaryota</taxon>
        <taxon>Sar</taxon>
        <taxon>Stramenopiles</taxon>
        <taxon>Ochrophyta</taxon>
        <taxon>Bacillariophyta</taxon>
        <taxon>Coscinodiscophyceae</taxon>
        <taxon>Thalassiosirophycidae</taxon>
        <taxon>Thalassiosirales</taxon>
        <taxon>Thalassiosiraceae</taxon>
        <taxon>Thalassiosira</taxon>
    </lineage>
</organism>
<protein>
    <submittedName>
        <fullName evidence="1">Uncharacterized protein</fullName>
    </submittedName>
</protein>
<dbReference type="Proteomes" id="UP000266841">
    <property type="component" value="Unassembled WGS sequence"/>
</dbReference>
<name>K0S8G1_THAOC</name>
<dbReference type="AlphaFoldDB" id="K0S8G1"/>
<comment type="caution">
    <text evidence="1">The sequence shown here is derived from an EMBL/GenBank/DDBJ whole genome shotgun (WGS) entry which is preliminary data.</text>
</comment>
<accession>K0S8G1</accession>
<evidence type="ECO:0000313" key="1">
    <source>
        <dbReference type="EMBL" id="EJK57151.1"/>
    </source>
</evidence>
<proteinExistence type="predicted"/>
<reference evidence="1 2" key="1">
    <citation type="journal article" date="2012" name="Genome Biol.">
        <title>Genome and low-iron response of an oceanic diatom adapted to chronic iron limitation.</title>
        <authorList>
            <person name="Lommer M."/>
            <person name="Specht M."/>
            <person name="Roy A.S."/>
            <person name="Kraemer L."/>
            <person name="Andreson R."/>
            <person name="Gutowska M.A."/>
            <person name="Wolf J."/>
            <person name="Bergner S.V."/>
            <person name="Schilhabel M.B."/>
            <person name="Klostermeier U.C."/>
            <person name="Beiko R.G."/>
            <person name="Rosenstiel P."/>
            <person name="Hippler M."/>
            <person name="Laroche J."/>
        </authorList>
    </citation>
    <scope>NUCLEOTIDE SEQUENCE [LARGE SCALE GENOMIC DNA]</scope>
    <source>
        <strain evidence="1 2">CCMP1005</strain>
    </source>
</reference>
<keyword evidence="2" id="KW-1185">Reference proteome</keyword>
<dbReference type="EMBL" id="AGNL01029314">
    <property type="protein sequence ID" value="EJK57151.1"/>
    <property type="molecule type" value="Genomic_DNA"/>
</dbReference>
<gene>
    <name evidence="1" type="ORF">THAOC_22838</name>
</gene>